<dbReference type="AlphaFoldDB" id="A0A9P4V3U7"/>
<accession>A0A9P4V3U7</accession>
<comment type="caution">
    <text evidence="2">The sequence shown here is derived from an EMBL/GenBank/DDBJ whole genome shotgun (WGS) entry which is preliminary data.</text>
</comment>
<dbReference type="EMBL" id="ML996106">
    <property type="protein sequence ID" value="KAF2738867.1"/>
    <property type="molecule type" value="Genomic_DNA"/>
</dbReference>
<name>A0A9P4V3U7_9PLEO</name>
<evidence type="ECO:0000313" key="3">
    <source>
        <dbReference type="Proteomes" id="UP000799444"/>
    </source>
</evidence>
<gene>
    <name evidence="2" type="ORF">EJ04DRAFT_419024</name>
</gene>
<dbReference type="Proteomes" id="UP000799444">
    <property type="component" value="Unassembled WGS sequence"/>
</dbReference>
<feature type="non-terminal residue" evidence="2">
    <location>
        <position position="130"/>
    </location>
</feature>
<proteinExistence type="predicted"/>
<dbReference type="PANTHER" id="PTHR24148">
    <property type="entry name" value="ANKYRIN REPEAT DOMAIN-CONTAINING PROTEIN 39 HOMOLOG-RELATED"/>
    <property type="match status" value="1"/>
</dbReference>
<organism evidence="2 3">
    <name type="scientific">Polyplosphaeria fusca</name>
    <dbReference type="NCBI Taxonomy" id="682080"/>
    <lineage>
        <taxon>Eukaryota</taxon>
        <taxon>Fungi</taxon>
        <taxon>Dikarya</taxon>
        <taxon>Ascomycota</taxon>
        <taxon>Pezizomycotina</taxon>
        <taxon>Dothideomycetes</taxon>
        <taxon>Pleosporomycetidae</taxon>
        <taxon>Pleosporales</taxon>
        <taxon>Tetraplosphaeriaceae</taxon>
        <taxon>Polyplosphaeria</taxon>
    </lineage>
</organism>
<dbReference type="Pfam" id="PF06985">
    <property type="entry name" value="HET"/>
    <property type="match status" value="1"/>
</dbReference>
<feature type="domain" description="Heterokaryon incompatibility" evidence="1">
    <location>
        <begin position="43"/>
        <end position="129"/>
    </location>
</feature>
<dbReference type="InterPro" id="IPR052895">
    <property type="entry name" value="HetReg/Transcr_Mod"/>
</dbReference>
<keyword evidence="3" id="KW-1185">Reference proteome</keyword>
<dbReference type="InterPro" id="IPR010730">
    <property type="entry name" value="HET"/>
</dbReference>
<dbReference type="PANTHER" id="PTHR24148:SF64">
    <property type="entry name" value="HETEROKARYON INCOMPATIBILITY DOMAIN-CONTAINING PROTEIN"/>
    <property type="match status" value="1"/>
</dbReference>
<evidence type="ECO:0000259" key="1">
    <source>
        <dbReference type="Pfam" id="PF06985"/>
    </source>
</evidence>
<reference evidence="2" key="1">
    <citation type="journal article" date="2020" name="Stud. Mycol.">
        <title>101 Dothideomycetes genomes: a test case for predicting lifestyles and emergence of pathogens.</title>
        <authorList>
            <person name="Haridas S."/>
            <person name="Albert R."/>
            <person name="Binder M."/>
            <person name="Bloem J."/>
            <person name="Labutti K."/>
            <person name="Salamov A."/>
            <person name="Andreopoulos B."/>
            <person name="Baker S."/>
            <person name="Barry K."/>
            <person name="Bills G."/>
            <person name="Bluhm B."/>
            <person name="Cannon C."/>
            <person name="Castanera R."/>
            <person name="Culley D."/>
            <person name="Daum C."/>
            <person name="Ezra D."/>
            <person name="Gonzalez J."/>
            <person name="Henrissat B."/>
            <person name="Kuo A."/>
            <person name="Liang C."/>
            <person name="Lipzen A."/>
            <person name="Lutzoni F."/>
            <person name="Magnuson J."/>
            <person name="Mondo S."/>
            <person name="Nolan M."/>
            <person name="Ohm R."/>
            <person name="Pangilinan J."/>
            <person name="Park H.-J."/>
            <person name="Ramirez L."/>
            <person name="Alfaro M."/>
            <person name="Sun H."/>
            <person name="Tritt A."/>
            <person name="Yoshinaga Y."/>
            <person name="Zwiers L.-H."/>
            <person name="Turgeon B."/>
            <person name="Goodwin S."/>
            <person name="Spatafora J."/>
            <person name="Crous P."/>
            <person name="Grigoriev I."/>
        </authorList>
    </citation>
    <scope>NUCLEOTIDE SEQUENCE</scope>
    <source>
        <strain evidence="2">CBS 125425</strain>
    </source>
</reference>
<dbReference type="OrthoDB" id="2157530at2759"/>
<sequence>PFNYPPLPSSGYIRLLHLDPHSDRPSELRGSLRIHKLDAQCQYEAISYAWGDYPEFNKGLILDGQALKITGNLYAALMAYRYPNRTRVLWADAVCINQTDTAEKTQQIAIMADIYNKARTVQVWLAPASQ</sequence>
<protein>
    <submittedName>
        <fullName evidence="2">HET-domain-containing protein</fullName>
    </submittedName>
</protein>
<feature type="non-terminal residue" evidence="2">
    <location>
        <position position="1"/>
    </location>
</feature>
<evidence type="ECO:0000313" key="2">
    <source>
        <dbReference type="EMBL" id="KAF2738867.1"/>
    </source>
</evidence>